<feature type="domain" description="Carbamoyltransferase" evidence="2">
    <location>
        <begin position="25"/>
        <end position="309"/>
    </location>
</feature>
<dbReference type="RefSeq" id="WP_183454902.1">
    <property type="nucleotide sequence ID" value="NZ_CP050298.1"/>
</dbReference>
<dbReference type="InterPro" id="IPR003696">
    <property type="entry name" value="Carbtransf_dom"/>
</dbReference>
<geneLocation type="plasmid" evidence="4 5">
    <name>p_3</name>
</geneLocation>
<comment type="similarity">
    <text evidence="1">Belongs to the NodU/CmcH family.</text>
</comment>
<dbReference type="InterPro" id="IPR031730">
    <property type="entry name" value="Carbam_trans_C"/>
</dbReference>
<dbReference type="PANTHER" id="PTHR34847:SF1">
    <property type="entry name" value="NODULATION PROTEIN U"/>
    <property type="match status" value="1"/>
</dbReference>
<dbReference type="SUPFAM" id="SSF53067">
    <property type="entry name" value="Actin-like ATPase domain"/>
    <property type="match status" value="1"/>
</dbReference>
<protein>
    <recommendedName>
        <fullName evidence="6">Carbamoyltransferase</fullName>
    </recommendedName>
</protein>
<feature type="domain" description="Carbamoyltransferase C-terminal" evidence="3">
    <location>
        <begin position="339"/>
        <end position="492"/>
    </location>
</feature>
<dbReference type="InterPro" id="IPR043129">
    <property type="entry name" value="ATPase_NBD"/>
</dbReference>
<evidence type="ECO:0000313" key="5">
    <source>
        <dbReference type="Proteomes" id="UP000515465"/>
    </source>
</evidence>
<dbReference type="InterPro" id="IPR051338">
    <property type="entry name" value="NodU/CmcH_Carbamoyltrnsfr"/>
</dbReference>
<accession>A0A7G6T575</accession>
<evidence type="ECO:0000259" key="2">
    <source>
        <dbReference type="Pfam" id="PF02543"/>
    </source>
</evidence>
<dbReference type="Pfam" id="PF16861">
    <property type="entry name" value="Carbam_trans_C"/>
    <property type="match status" value="1"/>
</dbReference>
<dbReference type="EMBL" id="CP050298">
    <property type="protein sequence ID" value="QND61907.1"/>
    <property type="molecule type" value="Genomic_DNA"/>
</dbReference>
<gene>
    <name evidence="4" type="ORF">HB778_37805</name>
</gene>
<sequence>MSRPTAPDIVGASCLSHDAALAVVRDDEIVYAAHSERFSRQKMDRYLCDGLLDDVEAHVRIPFEIAYYENQNLKRSRELFAGQYRRLLTTPGARSYLARFPLLRGRPVASHGHHFSHACGGYFTSTFRDASIVVIDGIGEWDTLTAWRASDRTIERVLTVRYPHSIGLFYSGFTDRCGFRPNEEEYIMMGLAAFGDDRYVDHIFDDFIADPRPDRLRFRRNLHRGIRDWRTDLTDIENIAASCQSVTERLLREVFQWVRTELPSKNLVYSGGVALNCVFNGMLAREGWFDNIWIMPEPGDAGSSLGAALAQRGEWVQWRGPYLGHDIGRGLNIDGALRSLVKGKVIGVAHGRAEFGPRALGNRSLLSDPRGPGAKEKVNRIKKRELFRPFAPIILEEHAPEYFEMPLQRVPYMQFVAKCRKPEAIPAVCHVDGTSRVQTLNAAQNASVHQLLNAFYQQTRCPLLLNTSLNIKGEPLVNSAEDARRFSELHGIEIF</sequence>
<dbReference type="Gene3D" id="3.90.870.20">
    <property type="entry name" value="Carbamoyltransferase, C-terminal domain"/>
    <property type="match status" value="1"/>
</dbReference>
<dbReference type="Gene3D" id="3.30.420.40">
    <property type="match status" value="2"/>
</dbReference>
<evidence type="ECO:0008006" key="6">
    <source>
        <dbReference type="Google" id="ProtNLM"/>
    </source>
</evidence>
<dbReference type="Pfam" id="PF02543">
    <property type="entry name" value="Carbam_trans_N"/>
    <property type="match status" value="1"/>
</dbReference>
<organism evidence="4 5">
    <name type="scientific">Mesorhizobium huakuii</name>
    <dbReference type="NCBI Taxonomy" id="28104"/>
    <lineage>
        <taxon>Bacteria</taxon>
        <taxon>Pseudomonadati</taxon>
        <taxon>Pseudomonadota</taxon>
        <taxon>Alphaproteobacteria</taxon>
        <taxon>Hyphomicrobiales</taxon>
        <taxon>Phyllobacteriaceae</taxon>
        <taxon>Mesorhizobium</taxon>
    </lineage>
</organism>
<dbReference type="Proteomes" id="UP000515465">
    <property type="component" value="Plasmid p_3"/>
</dbReference>
<dbReference type="InterPro" id="IPR038152">
    <property type="entry name" value="Carbam_trans_C_sf"/>
</dbReference>
<evidence type="ECO:0000259" key="3">
    <source>
        <dbReference type="Pfam" id="PF16861"/>
    </source>
</evidence>
<evidence type="ECO:0000256" key="1">
    <source>
        <dbReference type="ARBA" id="ARBA00006129"/>
    </source>
</evidence>
<dbReference type="AlphaFoldDB" id="A0A7G6T575"/>
<dbReference type="PANTHER" id="PTHR34847">
    <property type="entry name" value="NODULATION PROTEIN U"/>
    <property type="match status" value="1"/>
</dbReference>
<evidence type="ECO:0000313" key="4">
    <source>
        <dbReference type="EMBL" id="QND61907.1"/>
    </source>
</evidence>
<dbReference type="CDD" id="cd24098">
    <property type="entry name" value="ASKHA_NBD_TobZ_N"/>
    <property type="match status" value="1"/>
</dbReference>
<reference evidence="4" key="1">
    <citation type="journal article" date="2020" name="Mol. Plant Microbe Interact.">
        <title>Complete genome sequences of four natural Pseudomonas isolates that catabolize a wide range of aromatic compounds relevant to lignin valorization.</title>
        <authorList>
            <person name="Hatmaker E.A."/>
            <person name="Presle G."/>
            <person name="Cannon O."/>
            <person name="Guss A.M."/>
            <person name="Elkins J.G."/>
        </authorList>
    </citation>
    <scope>NUCLEOTIDE SEQUENCE</scope>
    <source>
        <strain evidence="4">583</strain>
        <plasmid evidence="4">p_3</plasmid>
    </source>
</reference>
<proteinExistence type="inferred from homology"/>
<dbReference type="GO" id="GO:0003824">
    <property type="term" value="F:catalytic activity"/>
    <property type="evidence" value="ECO:0007669"/>
    <property type="project" value="InterPro"/>
</dbReference>
<name>A0A7G6T575_9HYPH</name>
<keyword evidence="4" id="KW-0614">Plasmid</keyword>